<evidence type="ECO:0000256" key="1">
    <source>
        <dbReference type="ARBA" id="ARBA00022723"/>
    </source>
</evidence>
<feature type="domain" description="IBR" evidence="5">
    <location>
        <begin position="82"/>
        <end position="143"/>
    </location>
</feature>
<name>A0A517L245_9PEZI</name>
<keyword evidence="3" id="KW-0833">Ubl conjugation pathway</keyword>
<dbReference type="GO" id="GO:0008270">
    <property type="term" value="F:zinc ion binding"/>
    <property type="evidence" value="ECO:0007669"/>
    <property type="project" value="UniProtKB-KW"/>
</dbReference>
<dbReference type="STRING" id="50376.A0A517L245"/>
<dbReference type="Pfam" id="PF01485">
    <property type="entry name" value="IBR"/>
    <property type="match status" value="1"/>
</dbReference>
<proteinExistence type="predicted"/>
<dbReference type="InterPro" id="IPR002867">
    <property type="entry name" value="IBR_dom"/>
</dbReference>
<organism evidence="6 7">
    <name type="scientific">Venturia effusa</name>
    <dbReference type="NCBI Taxonomy" id="50376"/>
    <lineage>
        <taxon>Eukaryota</taxon>
        <taxon>Fungi</taxon>
        <taxon>Dikarya</taxon>
        <taxon>Ascomycota</taxon>
        <taxon>Pezizomycotina</taxon>
        <taxon>Dothideomycetes</taxon>
        <taxon>Pleosporomycetidae</taxon>
        <taxon>Venturiales</taxon>
        <taxon>Venturiaceae</taxon>
        <taxon>Venturia</taxon>
    </lineage>
</organism>
<keyword evidence="7" id="KW-1185">Reference proteome</keyword>
<reference evidence="6 7" key="1">
    <citation type="submission" date="2019-07" db="EMBL/GenBank/DDBJ databases">
        <title>Finished genome of Venturia effusa.</title>
        <authorList>
            <person name="Young C.A."/>
            <person name="Cox M.P."/>
            <person name="Ganley A.R.D."/>
            <person name="David W.J."/>
        </authorList>
    </citation>
    <scope>NUCLEOTIDE SEQUENCE [LARGE SCALE GENOMIC DNA]</scope>
    <source>
        <strain evidence="7">albino</strain>
    </source>
</reference>
<evidence type="ECO:0000313" key="6">
    <source>
        <dbReference type="EMBL" id="QDS69686.1"/>
    </source>
</evidence>
<dbReference type="SUPFAM" id="SSF57850">
    <property type="entry name" value="RING/U-box"/>
    <property type="match status" value="1"/>
</dbReference>
<gene>
    <name evidence="6" type="ORF">FKW77_009680</name>
</gene>
<dbReference type="Proteomes" id="UP000316270">
    <property type="component" value="Chromosome 3"/>
</dbReference>
<evidence type="ECO:0000256" key="3">
    <source>
        <dbReference type="ARBA" id="ARBA00022786"/>
    </source>
</evidence>
<keyword evidence="1" id="KW-0479">Metal-binding</keyword>
<evidence type="ECO:0000256" key="2">
    <source>
        <dbReference type="ARBA" id="ARBA00022771"/>
    </source>
</evidence>
<accession>A0A517L245</accession>
<sequence>MAQTVQAPKRCFSCGFDLPFSEFQPTLCECDPQRETCNICMEGTVDGQLKEGEVEIPCDVCANPIPPEAVLGFLLEGELRNRYEEQLLLVALLKDPEYHECLNPQCNSGQLHPLGGHPRLRCCACQWYICTRHEIPWHDGFTCDEFDAIVDNYASSIENWRSEDEIEWMACRCPDCGIPIEKIGDYLIFCMQSVFATTSSVGNASKTATMANTSVIAQTMVTNMAVYDHWEDWQISLDFVSRKCAAKL</sequence>
<keyword evidence="2" id="KW-0863">Zinc-finger</keyword>
<protein>
    <recommendedName>
        <fullName evidence="5">IBR domain-containing protein</fullName>
    </recommendedName>
</protein>
<dbReference type="OrthoDB" id="1431934at2759"/>
<dbReference type="EMBL" id="CP042187">
    <property type="protein sequence ID" value="QDS69686.1"/>
    <property type="molecule type" value="Genomic_DNA"/>
</dbReference>
<evidence type="ECO:0000256" key="4">
    <source>
        <dbReference type="ARBA" id="ARBA00022833"/>
    </source>
</evidence>
<evidence type="ECO:0000259" key="5">
    <source>
        <dbReference type="Pfam" id="PF01485"/>
    </source>
</evidence>
<dbReference type="AlphaFoldDB" id="A0A517L245"/>
<dbReference type="CDD" id="cd20335">
    <property type="entry name" value="BRcat_RBR"/>
    <property type="match status" value="1"/>
</dbReference>
<keyword evidence="4" id="KW-0862">Zinc</keyword>
<evidence type="ECO:0000313" key="7">
    <source>
        <dbReference type="Proteomes" id="UP000316270"/>
    </source>
</evidence>